<dbReference type="Proteomes" id="UP000179642">
    <property type="component" value="Unassembled WGS sequence"/>
</dbReference>
<gene>
    <name evidence="2" type="ORF">BIV23_42380</name>
</gene>
<keyword evidence="3" id="KW-1185">Reference proteome</keyword>
<protein>
    <submittedName>
        <fullName evidence="2">Uncharacterized protein</fullName>
    </submittedName>
</protein>
<organism evidence="2 3">
    <name type="scientific">Streptomyces monashensis</name>
    <dbReference type="NCBI Taxonomy" id="1678012"/>
    <lineage>
        <taxon>Bacteria</taxon>
        <taxon>Bacillati</taxon>
        <taxon>Actinomycetota</taxon>
        <taxon>Actinomycetes</taxon>
        <taxon>Kitasatosporales</taxon>
        <taxon>Streptomycetaceae</taxon>
        <taxon>Streptomyces</taxon>
    </lineage>
</organism>
<proteinExistence type="predicted"/>
<dbReference type="EMBL" id="MLYO01000107">
    <property type="protein sequence ID" value="OIJ88029.1"/>
    <property type="molecule type" value="Genomic_DNA"/>
</dbReference>
<name>A0A1S2P2P0_9ACTN</name>
<comment type="caution">
    <text evidence="2">The sequence shown here is derived from an EMBL/GenBank/DDBJ whole genome shotgun (WGS) entry which is preliminary data.</text>
</comment>
<evidence type="ECO:0000256" key="1">
    <source>
        <dbReference type="SAM" id="MobiDB-lite"/>
    </source>
</evidence>
<feature type="region of interest" description="Disordered" evidence="1">
    <location>
        <begin position="39"/>
        <end position="65"/>
    </location>
</feature>
<dbReference type="AlphaFoldDB" id="A0A1S2P2P0"/>
<evidence type="ECO:0000313" key="2">
    <source>
        <dbReference type="EMBL" id="OIJ88029.1"/>
    </source>
</evidence>
<sequence>MRAVRQEQSRTAGVEWFAVPGRQPREELQRELFVPAHHQHCSSVQDSEAGSGSTDRNHHGAGLAEPTSSLLLRAVHLASWLTCH</sequence>
<reference evidence="2 3" key="1">
    <citation type="submission" date="2016-10" db="EMBL/GenBank/DDBJ databases">
        <title>Genome sequence of Streptomyces sp. MUSC 1.</title>
        <authorList>
            <person name="Lee L.-H."/>
            <person name="Ser H.-L."/>
            <person name="Law J.W.-F."/>
        </authorList>
    </citation>
    <scope>NUCLEOTIDE SEQUENCE [LARGE SCALE GENOMIC DNA]</scope>
    <source>
        <strain evidence="2 3">MUSC 1</strain>
    </source>
</reference>
<feature type="compositionally biased region" description="Polar residues" evidence="1">
    <location>
        <begin position="41"/>
        <end position="54"/>
    </location>
</feature>
<accession>A0A1S2P2P0</accession>
<evidence type="ECO:0000313" key="3">
    <source>
        <dbReference type="Proteomes" id="UP000179642"/>
    </source>
</evidence>